<proteinExistence type="predicted"/>
<dbReference type="InterPro" id="IPR001182">
    <property type="entry name" value="FtsW/RodA"/>
</dbReference>
<dbReference type="PANTHER" id="PTHR30474">
    <property type="entry name" value="CELL CYCLE PROTEIN"/>
    <property type="match status" value="1"/>
</dbReference>
<evidence type="ECO:0000256" key="3">
    <source>
        <dbReference type="ARBA" id="ARBA00022960"/>
    </source>
</evidence>
<keyword evidence="2 7" id="KW-0812">Transmembrane</keyword>
<dbReference type="Pfam" id="PF01098">
    <property type="entry name" value="FTSW_RODA_SPOVE"/>
    <property type="match status" value="1"/>
</dbReference>
<dbReference type="PANTHER" id="PTHR30474:SF3">
    <property type="entry name" value="PEPTIDOGLYCAN GLYCOSYLTRANSFERASE RODA"/>
    <property type="match status" value="1"/>
</dbReference>
<feature type="transmembrane region" description="Helical" evidence="7">
    <location>
        <begin position="54"/>
        <end position="74"/>
    </location>
</feature>
<dbReference type="GO" id="GO:0008360">
    <property type="term" value="P:regulation of cell shape"/>
    <property type="evidence" value="ECO:0007669"/>
    <property type="project" value="UniProtKB-KW"/>
</dbReference>
<dbReference type="GO" id="GO:0015648">
    <property type="term" value="F:lipid-linked peptidoglycan transporter activity"/>
    <property type="evidence" value="ECO:0007669"/>
    <property type="project" value="TreeGrafter"/>
</dbReference>
<organism evidence="8 9">
    <name type="scientific">Halochromatium glycolicum</name>
    <dbReference type="NCBI Taxonomy" id="85075"/>
    <lineage>
        <taxon>Bacteria</taxon>
        <taxon>Pseudomonadati</taxon>
        <taxon>Pseudomonadota</taxon>
        <taxon>Gammaproteobacteria</taxon>
        <taxon>Chromatiales</taxon>
        <taxon>Chromatiaceae</taxon>
        <taxon>Halochromatium</taxon>
    </lineage>
</organism>
<feature type="transmembrane region" description="Helical" evidence="7">
    <location>
        <begin position="404"/>
        <end position="426"/>
    </location>
</feature>
<sequence length="471" mass="49876">MAAKGTPTTAEETWALRRPERRLLLSALMIALLGYLMLLGARPKDGFAVQLADWAPLLVFAAAFGAVHGAFVIARFRGDQLVLPTTALLSAFGLLAQVRMGLFGETEPDWMELVLLPVALAALVLVALAGRAGRYAMARRATWFWAGLSLLILGVLLVTGQRFRGAVYAVGFITPTELLKLTLVLFTAGFIDQHLKALSRWRSLLPPLRRLWPLLLVWGLVTALLLMQRDLGLVLILGVALLVMLVAGTGQPGYAIYGLALAAGAGAALISLFSHGQRRLAVWLDPFADPTGAGWQVLQGLSGMFAGGLWGEGFSEARPRYAPIAESDFIYSVLAEELGYVGSLLLIAVFAVLFIRLLTLAARARTPFGLMVTIGITSVLAVQTLLNLGGVTKALPLTGITLPMISHGGSSLVTVFASLGLVLAISDGEPVKPRAKATAVKKTKTSSSKAPAGGKRRAPSSRAKAGTGRKA</sequence>
<evidence type="ECO:0000256" key="4">
    <source>
        <dbReference type="ARBA" id="ARBA00022989"/>
    </source>
</evidence>
<feature type="transmembrane region" description="Helical" evidence="7">
    <location>
        <begin position="142"/>
        <end position="160"/>
    </location>
</feature>
<name>A0AAJ0U3W7_9GAMM</name>
<evidence type="ECO:0000256" key="7">
    <source>
        <dbReference type="SAM" id="Phobius"/>
    </source>
</evidence>
<feature type="transmembrane region" description="Helical" evidence="7">
    <location>
        <begin position="23"/>
        <end position="42"/>
    </location>
</feature>
<evidence type="ECO:0000256" key="6">
    <source>
        <dbReference type="SAM" id="MobiDB-lite"/>
    </source>
</evidence>
<evidence type="ECO:0000313" key="8">
    <source>
        <dbReference type="EMBL" id="MBK1704828.1"/>
    </source>
</evidence>
<comment type="caution">
    <text evidence="8">The sequence shown here is derived from an EMBL/GenBank/DDBJ whole genome shotgun (WGS) entry which is preliminary data.</text>
</comment>
<feature type="transmembrane region" description="Helical" evidence="7">
    <location>
        <begin position="166"/>
        <end position="191"/>
    </location>
</feature>
<comment type="subcellular location">
    <subcellularLocation>
        <location evidence="1">Membrane</location>
        <topology evidence="1">Multi-pass membrane protein</topology>
    </subcellularLocation>
</comment>
<dbReference type="GO" id="GO:0032153">
    <property type="term" value="C:cell division site"/>
    <property type="evidence" value="ECO:0007669"/>
    <property type="project" value="TreeGrafter"/>
</dbReference>
<feature type="transmembrane region" description="Helical" evidence="7">
    <location>
        <begin position="256"/>
        <end position="274"/>
    </location>
</feature>
<evidence type="ECO:0000256" key="2">
    <source>
        <dbReference type="ARBA" id="ARBA00022692"/>
    </source>
</evidence>
<feature type="transmembrane region" description="Helical" evidence="7">
    <location>
        <begin position="211"/>
        <end position="227"/>
    </location>
</feature>
<keyword evidence="3" id="KW-0133">Cell shape</keyword>
<dbReference type="GO" id="GO:0051301">
    <property type="term" value="P:cell division"/>
    <property type="evidence" value="ECO:0007669"/>
    <property type="project" value="InterPro"/>
</dbReference>
<evidence type="ECO:0000256" key="1">
    <source>
        <dbReference type="ARBA" id="ARBA00004141"/>
    </source>
</evidence>
<evidence type="ECO:0000313" key="9">
    <source>
        <dbReference type="Proteomes" id="UP001296776"/>
    </source>
</evidence>
<keyword evidence="5 7" id="KW-0472">Membrane</keyword>
<feature type="transmembrane region" description="Helical" evidence="7">
    <location>
        <begin position="370"/>
        <end position="392"/>
    </location>
</feature>
<feature type="transmembrane region" description="Helical" evidence="7">
    <location>
        <begin position="110"/>
        <end position="130"/>
    </location>
</feature>
<evidence type="ECO:0000256" key="5">
    <source>
        <dbReference type="ARBA" id="ARBA00023136"/>
    </source>
</evidence>
<accession>A0AAJ0U3W7</accession>
<dbReference type="AlphaFoldDB" id="A0AAJ0U3W7"/>
<feature type="region of interest" description="Disordered" evidence="6">
    <location>
        <begin position="431"/>
        <end position="471"/>
    </location>
</feature>
<gene>
    <name evidence="8" type="ORF">CKO40_09820</name>
</gene>
<dbReference type="RefSeq" id="WP_200346042.1">
    <property type="nucleotide sequence ID" value="NZ_NRSJ01000015.1"/>
</dbReference>
<reference evidence="8" key="1">
    <citation type="submission" date="2017-08" db="EMBL/GenBank/DDBJ databases">
        <authorList>
            <person name="Imhoff J.F."/>
            <person name="Rahn T."/>
            <person name="Kuenzel S."/>
            <person name="Neulinger S.C."/>
        </authorList>
    </citation>
    <scope>NUCLEOTIDE SEQUENCE</scope>
    <source>
        <strain evidence="8">DSM 11080</strain>
    </source>
</reference>
<reference evidence="8" key="2">
    <citation type="journal article" date="2020" name="Microorganisms">
        <title>Osmotic Adaptation and Compatible Solute Biosynthesis of Phototrophic Bacteria as Revealed from Genome Analyses.</title>
        <authorList>
            <person name="Imhoff J.F."/>
            <person name="Rahn T."/>
            <person name="Kunzel S."/>
            <person name="Keller A."/>
            <person name="Neulinger S.C."/>
        </authorList>
    </citation>
    <scope>NUCLEOTIDE SEQUENCE</scope>
    <source>
        <strain evidence="8">DSM 11080</strain>
    </source>
</reference>
<feature type="compositionally biased region" description="Basic residues" evidence="6">
    <location>
        <begin position="433"/>
        <end position="444"/>
    </location>
</feature>
<feature type="transmembrane region" description="Helical" evidence="7">
    <location>
        <begin position="338"/>
        <end position="358"/>
    </location>
</feature>
<dbReference type="Proteomes" id="UP001296776">
    <property type="component" value="Unassembled WGS sequence"/>
</dbReference>
<dbReference type="GO" id="GO:0005886">
    <property type="term" value="C:plasma membrane"/>
    <property type="evidence" value="ECO:0007669"/>
    <property type="project" value="TreeGrafter"/>
</dbReference>
<keyword evidence="4 7" id="KW-1133">Transmembrane helix</keyword>
<dbReference type="EMBL" id="NRSJ01000015">
    <property type="protein sequence ID" value="MBK1704828.1"/>
    <property type="molecule type" value="Genomic_DNA"/>
</dbReference>
<feature type="transmembrane region" description="Helical" evidence="7">
    <location>
        <begin position="81"/>
        <end position="98"/>
    </location>
</feature>
<feature type="transmembrane region" description="Helical" evidence="7">
    <location>
        <begin position="233"/>
        <end position="249"/>
    </location>
</feature>
<protein>
    <submittedName>
        <fullName evidence="8">Cell cycle protein</fullName>
    </submittedName>
</protein>
<keyword evidence="9" id="KW-1185">Reference proteome</keyword>